<reference evidence="3" key="2">
    <citation type="submission" date="2020-05" db="UniProtKB">
        <authorList>
            <consortium name="EnsemblMetazoa"/>
        </authorList>
    </citation>
    <scope>IDENTIFICATION</scope>
</reference>
<keyword evidence="4" id="KW-1185">Reference proteome</keyword>
<dbReference type="VEuPathDB" id="VectorBase:ASIC015798"/>
<sequence>MKSGYRETETQQLKKPFPKDDNDDDEGKVFRKFPRGLWGKFVASITSKWTPEARYSFCSVWKRALTTELTHTHKVPPNGRSERNPPGWDEKYLPEEESRENSGNRGMFLFVLVRASQPVVVLWGGSKEGIIVYLQDDREELCLQTYTTLWWSFCFKAYRERYRRRRQERRAVHFHFENSRRQCAGKGNSYCVKTEHVFRWRHYSSRPPKWGNAKPAMLEHSIFTNDTPTGRSVSILVN</sequence>
<dbReference type="EMBL" id="KE525333">
    <property type="protein sequence ID" value="KFB47732.1"/>
    <property type="molecule type" value="Genomic_DNA"/>
</dbReference>
<evidence type="ECO:0000313" key="3">
    <source>
        <dbReference type="EnsemblMetazoa" id="ASIC015798-PA"/>
    </source>
</evidence>
<dbReference type="Proteomes" id="UP000030765">
    <property type="component" value="Unassembled WGS sequence"/>
</dbReference>
<accession>A0A084WBY8</accession>
<dbReference type="EnsemblMetazoa" id="ASIC015798-RA">
    <property type="protein sequence ID" value="ASIC015798-PA"/>
    <property type="gene ID" value="ASIC015798"/>
</dbReference>
<feature type="region of interest" description="Disordered" evidence="1">
    <location>
        <begin position="72"/>
        <end position="101"/>
    </location>
</feature>
<evidence type="ECO:0000256" key="1">
    <source>
        <dbReference type="SAM" id="MobiDB-lite"/>
    </source>
</evidence>
<dbReference type="EMBL" id="ATLV01022522">
    <property type="status" value="NOT_ANNOTATED_CDS"/>
    <property type="molecule type" value="Genomic_DNA"/>
</dbReference>
<proteinExistence type="predicted"/>
<feature type="compositionally biased region" description="Basic and acidic residues" evidence="1">
    <location>
        <begin position="80"/>
        <end position="101"/>
    </location>
</feature>
<dbReference type="AlphaFoldDB" id="A0A084WBY8"/>
<name>A0A084WBY8_ANOSI</name>
<gene>
    <name evidence="2" type="ORF">ZHAS_00015798</name>
</gene>
<protein>
    <submittedName>
        <fullName evidence="2 3">Uncharacterized protein</fullName>
    </submittedName>
</protein>
<feature type="region of interest" description="Disordered" evidence="1">
    <location>
        <begin position="1"/>
        <end position="28"/>
    </location>
</feature>
<evidence type="ECO:0000313" key="2">
    <source>
        <dbReference type="EMBL" id="KFB47732.1"/>
    </source>
</evidence>
<reference evidence="2 4" key="1">
    <citation type="journal article" date="2014" name="BMC Genomics">
        <title>Genome sequence of Anopheles sinensis provides insight into genetics basis of mosquito competence for malaria parasites.</title>
        <authorList>
            <person name="Zhou D."/>
            <person name="Zhang D."/>
            <person name="Ding G."/>
            <person name="Shi L."/>
            <person name="Hou Q."/>
            <person name="Ye Y."/>
            <person name="Xu Y."/>
            <person name="Zhou H."/>
            <person name="Xiong C."/>
            <person name="Li S."/>
            <person name="Yu J."/>
            <person name="Hong S."/>
            <person name="Yu X."/>
            <person name="Zou P."/>
            <person name="Chen C."/>
            <person name="Chang X."/>
            <person name="Wang W."/>
            <person name="Lv Y."/>
            <person name="Sun Y."/>
            <person name="Ma L."/>
            <person name="Shen B."/>
            <person name="Zhu C."/>
        </authorList>
    </citation>
    <scope>NUCLEOTIDE SEQUENCE [LARGE SCALE GENOMIC DNA]</scope>
</reference>
<organism evidence="2">
    <name type="scientific">Anopheles sinensis</name>
    <name type="common">Mosquito</name>
    <dbReference type="NCBI Taxonomy" id="74873"/>
    <lineage>
        <taxon>Eukaryota</taxon>
        <taxon>Metazoa</taxon>
        <taxon>Ecdysozoa</taxon>
        <taxon>Arthropoda</taxon>
        <taxon>Hexapoda</taxon>
        <taxon>Insecta</taxon>
        <taxon>Pterygota</taxon>
        <taxon>Neoptera</taxon>
        <taxon>Endopterygota</taxon>
        <taxon>Diptera</taxon>
        <taxon>Nematocera</taxon>
        <taxon>Culicoidea</taxon>
        <taxon>Culicidae</taxon>
        <taxon>Anophelinae</taxon>
        <taxon>Anopheles</taxon>
    </lineage>
</organism>
<evidence type="ECO:0000313" key="4">
    <source>
        <dbReference type="Proteomes" id="UP000030765"/>
    </source>
</evidence>